<keyword evidence="3" id="KW-1185">Reference proteome</keyword>
<dbReference type="Proteomes" id="UP000655016">
    <property type="component" value="Unassembled WGS sequence"/>
</dbReference>
<gene>
    <name evidence="2" type="ORF">GCM10011518_38940</name>
</gene>
<accession>A0ABQ1US48</accession>
<feature type="transmembrane region" description="Helical" evidence="1">
    <location>
        <begin position="6"/>
        <end position="21"/>
    </location>
</feature>
<sequence length="59" mass="6901">MSSYIFYKILFVLSLAILKRVKNIRKTNIKRITAKSIPLNLAKKLIKLKEVIDKKLLTK</sequence>
<keyword evidence="1" id="KW-1133">Transmembrane helix</keyword>
<keyword evidence="1" id="KW-0812">Transmembrane</keyword>
<evidence type="ECO:0000256" key="1">
    <source>
        <dbReference type="SAM" id="Phobius"/>
    </source>
</evidence>
<proteinExistence type="predicted"/>
<evidence type="ECO:0000313" key="3">
    <source>
        <dbReference type="Proteomes" id="UP000655016"/>
    </source>
</evidence>
<keyword evidence="1" id="KW-0472">Membrane</keyword>
<comment type="caution">
    <text evidence="2">The sequence shown here is derived from an EMBL/GenBank/DDBJ whole genome shotgun (WGS) entry which is preliminary data.</text>
</comment>
<reference evidence="3" key="1">
    <citation type="journal article" date="2019" name="Int. J. Syst. Evol. Microbiol.">
        <title>The Global Catalogue of Microorganisms (GCM) 10K type strain sequencing project: providing services to taxonomists for standard genome sequencing and annotation.</title>
        <authorList>
            <consortium name="The Broad Institute Genomics Platform"/>
            <consortium name="The Broad Institute Genome Sequencing Center for Infectious Disease"/>
            <person name="Wu L."/>
            <person name="Ma J."/>
        </authorList>
    </citation>
    <scope>NUCLEOTIDE SEQUENCE [LARGE SCALE GENOMIC DNA]</scope>
    <source>
        <strain evidence="3">CGMCC 1.16060</strain>
    </source>
</reference>
<dbReference type="EMBL" id="BMKP01000011">
    <property type="protein sequence ID" value="GGF25795.1"/>
    <property type="molecule type" value="Genomic_DNA"/>
</dbReference>
<name>A0ABQ1US48_9FLAO</name>
<protein>
    <submittedName>
        <fullName evidence="2">Uncharacterized protein</fullName>
    </submittedName>
</protein>
<organism evidence="2 3">
    <name type="scientific">Flavobacterium limi</name>
    <dbReference type="NCBI Taxonomy" id="2045105"/>
    <lineage>
        <taxon>Bacteria</taxon>
        <taxon>Pseudomonadati</taxon>
        <taxon>Bacteroidota</taxon>
        <taxon>Flavobacteriia</taxon>
        <taxon>Flavobacteriales</taxon>
        <taxon>Flavobacteriaceae</taxon>
        <taxon>Flavobacterium</taxon>
    </lineage>
</organism>
<evidence type="ECO:0000313" key="2">
    <source>
        <dbReference type="EMBL" id="GGF25795.1"/>
    </source>
</evidence>